<dbReference type="Pfam" id="PF15905">
    <property type="entry name" value="HMMR_N"/>
    <property type="match status" value="1"/>
</dbReference>
<sequence length="591" mass="68999">MFKEFFKFGQKNTNSHPNEQNESNEIYGGDFIERYESKEECLDLNTPSTESATSISTHNKDLNDNVNESRKQMDQHINNANLKENPKNMNMYDKTFLKSFLDLKEELNSSREQLQNHKRKLETKDDEILNIRKNLETRDNEISNIRKDLEARDNEISNLRKDHEVRDNEISNIRKDLEARDNEISNLRNGLETRDNEISNVRKDLEARDNEISNLRKDLEARDNEISSLRKDLEAKDNEITSLRKDLEARDNDISSLRKDLETKDDEISNVRKDLEAKDKDLETRDNELSNLHKTIEDLKNEASRHQSALGRATNFRLSDDDCNNSVQLREDITYLQKNIKDFCIVKPGIDINETEAKNLLQQYGCTEFTDEENFKSLLKAALQRCVLETILKLTREYFQLTKNEGENINERLLETCIVFEANSLINKMKNFANFREGDDDVTKALPVKLRQQIYAVLGNRGFSKILSEDTEHPFINDIQQQLIEKMDSFRTVNDPGKATKLNSMVANIIRDVIRIFFFRLKVQEPEADPPRWFEHNDQVNPELMKGTFDQDSDCQDLLQICSFPLIGIDLDDEKKRKILIPAIVHTETRL</sequence>
<evidence type="ECO:0000313" key="4">
    <source>
        <dbReference type="Proteomes" id="UP000789405"/>
    </source>
</evidence>
<gene>
    <name evidence="3" type="ORF">DERYTH_LOCUS14600</name>
</gene>
<dbReference type="EMBL" id="CAJVPY010011134">
    <property type="protein sequence ID" value="CAG8724579.1"/>
    <property type="molecule type" value="Genomic_DNA"/>
</dbReference>
<feature type="compositionally biased region" description="Polar residues" evidence="2">
    <location>
        <begin position="10"/>
        <end position="24"/>
    </location>
</feature>
<evidence type="ECO:0000313" key="3">
    <source>
        <dbReference type="EMBL" id="CAG8724579.1"/>
    </source>
</evidence>
<feature type="compositionally biased region" description="Polar residues" evidence="2">
    <location>
        <begin position="45"/>
        <end position="57"/>
    </location>
</feature>
<feature type="region of interest" description="Disordered" evidence="2">
    <location>
        <begin position="42"/>
        <end position="65"/>
    </location>
</feature>
<feature type="region of interest" description="Disordered" evidence="2">
    <location>
        <begin position="1"/>
        <end position="25"/>
    </location>
</feature>
<protein>
    <submittedName>
        <fullName evidence="3">2398_t:CDS:1</fullName>
    </submittedName>
</protein>
<name>A0A9N9I8I1_9GLOM</name>
<keyword evidence="1" id="KW-0175">Coiled coil</keyword>
<dbReference type="PANTHER" id="PTHR34707">
    <property type="entry name" value="VIMENTIN-TYPE INTERMEDIATE FILAMENT-ASSOCIATED COILED-COIL PROTEIN"/>
    <property type="match status" value="1"/>
</dbReference>
<dbReference type="AlphaFoldDB" id="A0A9N9I8I1"/>
<dbReference type="Gene3D" id="1.10.287.1490">
    <property type="match status" value="1"/>
</dbReference>
<dbReference type="PANTHER" id="PTHR34707:SF1">
    <property type="entry name" value="VIMENTIN-TYPE INTERMEDIATE FILAMENT-ASSOCIATED COILED-COIL PROTEIN"/>
    <property type="match status" value="1"/>
</dbReference>
<comment type="caution">
    <text evidence="3">The sequence shown here is derived from an EMBL/GenBank/DDBJ whole genome shotgun (WGS) entry which is preliminary data.</text>
</comment>
<reference evidence="3" key="1">
    <citation type="submission" date="2021-06" db="EMBL/GenBank/DDBJ databases">
        <authorList>
            <person name="Kallberg Y."/>
            <person name="Tangrot J."/>
            <person name="Rosling A."/>
        </authorList>
    </citation>
    <scope>NUCLEOTIDE SEQUENCE</scope>
    <source>
        <strain evidence="3">MA453B</strain>
    </source>
</reference>
<keyword evidence="4" id="KW-1185">Reference proteome</keyword>
<dbReference type="Proteomes" id="UP000789405">
    <property type="component" value="Unassembled WGS sequence"/>
</dbReference>
<accession>A0A9N9I8I1</accession>
<organism evidence="3 4">
    <name type="scientific">Dentiscutata erythropus</name>
    <dbReference type="NCBI Taxonomy" id="1348616"/>
    <lineage>
        <taxon>Eukaryota</taxon>
        <taxon>Fungi</taxon>
        <taxon>Fungi incertae sedis</taxon>
        <taxon>Mucoromycota</taxon>
        <taxon>Glomeromycotina</taxon>
        <taxon>Glomeromycetes</taxon>
        <taxon>Diversisporales</taxon>
        <taxon>Gigasporaceae</taxon>
        <taxon>Dentiscutata</taxon>
    </lineage>
</organism>
<evidence type="ECO:0000256" key="2">
    <source>
        <dbReference type="SAM" id="MobiDB-lite"/>
    </source>
</evidence>
<evidence type="ECO:0000256" key="1">
    <source>
        <dbReference type="SAM" id="Coils"/>
    </source>
</evidence>
<dbReference type="OrthoDB" id="2344771at2759"/>
<proteinExistence type="predicted"/>
<feature type="coiled-coil region" evidence="1">
    <location>
        <begin position="198"/>
        <end position="309"/>
    </location>
</feature>
<dbReference type="GO" id="GO:0045098">
    <property type="term" value="C:type III intermediate filament"/>
    <property type="evidence" value="ECO:0007669"/>
    <property type="project" value="TreeGrafter"/>
</dbReference>